<reference evidence="2" key="1">
    <citation type="submission" date="2023-06" db="EMBL/GenBank/DDBJ databases">
        <title>Acute promotion of culturable opportunistic pathogens and persistent increase of antibiotic resistance following antibiotic exposure in mouse gut microbiota.</title>
        <authorList>
            <person name="Li L."/>
            <person name="Wang B."/>
            <person name="Sun Y."/>
            <person name="Wang M."/>
            <person name="Xu H."/>
        </authorList>
    </citation>
    <scope>NUCLEOTIDE SEQUENCE</scope>
    <source>
        <strain evidence="2">EPA10_1</strain>
    </source>
</reference>
<dbReference type="RefSeq" id="WP_060554729.1">
    <property type="nucleotide sequence ID" value="NZ_JASVWJ010000006.1"/>
</dbReference>
<evidence type="ECO:0000256" key="1">
    <source>
        <dbReference type="SAM" id="MobiDB-lite"/>
    </source>
</evidence>
<comment type="caution">
    <text evidence="2">The sequence shown here is derived from an EMBL/GenBank/DDBJ whole genome shotgun (WGS) entry which is preliminary data.</text>
</comment>
<gene>
    <name evidence="2" type="ORF">QSH02_06155</name>
</gene>
<sequence length="232" mass="26417">MSIQGQLNAEQLKKLRAQLKELELPPKKRQRLLWRIAKYGVIVASKRAVKNQQTPDGEVWQGRHGNYKKKMLRKMPKLLKIREIPEKGVVRIYLGGGNYRNGSKPVGAGVVGYSQQYGMTAKISRKNANDNNIRKATSEKKPEPTATPKQAKKLRALGYKIKKGKRWVKPPLKEITGKMRFFQAGLLIRLLQNKPKKTSWEVDIPSREFLGISDEDFIKALERQLQGIGYGA</sequence>
<dbReference type="EMBL" id="JASVWL010000003">
    <property type="protein sequence ID" value="MDL5354425.1"/>
    <property type="molecule type" value="Genomic_DNA"/>
</dbReference>
<evidence type="ECO:0000313" key="2">
    <source>
        <dbReference type="EMBL" id="MDL5354425.1"/>
    </source>
</evidence>
<accession>A0AAW7CWZ0</accession>
<feature type="region of interest" description="Disordered" evidence="1">
    <location>
        <begin position="126"/>
        <end position="149"/>
    </location>
</feature>
<evidence type="ECO:0000313" key="3">
    <source>
        <dbReference type="Proteomes" id="UP001224739"/>
    </source>
</evidence>
<proteinExistence type="predicted"/>
<dbReference type="Proteomes" id="UP001224739">
    <property type="component" value="Unassembled WGS sequence"/>
</dbReference>
<protein>
    <recommendedName>
        <fullName evidence="4">Phage protein</fullName>
    </recommendedName>
</protein>
<evidence type="ECO:0008006" key="4">
    <source>
        <dbReference type="Google" id="ProtNLM"/>
    </source>
</evidence>
<dbReference type="GeneID" id="83612041"/>
<organism evidence="2 3">
    <name type="scientific">Proteus faecis</name>
    <dbReference type="NCBI Taxonomy" id="2050967"/>
    <lineage>
        <taxon>Bacteria</taxon>
        <taxon>Pseudomonadati</taxon>
        <taxon>Pseudomonadota</taxon>
        <taxon>Gammaproteobacteria</taxon>
        <taxon>Enterobacterales</taxon>
        <taxon>Morganellaceae</taxon>
        <taxon>Proteus</taxon>
    </lineage>
</organism>
<feature type="compositionally biased region" description="Basic and acidic residues" evidence="1">
    <location>
        <begin position="132"/>
        <end position="143"/>
    </location>
</feature>
<name>A0AAW7CWZ0_9GAMM</name>
<dbReference type="AlphaFoldDB" id="A0AAW7CWZ0"/>